<accession>A0AAD9HL68</accession>
<organism evidence="1 2">
    <name type="scientific">Colletotrichum zoysiae</name>
    <dbReference type="NCBI Taxonomy" id="1216348"/>
    <lineage>
        <taxon>Eukaryota</taxon>
        <taxon>Fungi</taxon>
        <taxon>Dikarya</taxon>
        <taxon>Ascomycota</taxon>
        <taxon>Pezizomycotina</taxon>
        <taxon>Sordariomycetes</taxon>
        <taxon>Hypocreomycetidae</taxon>
        <taxon>Glomerellales</taxon>
        <taxon>Glomerellaceae</taxon>
        <taxon>Colletotrichum</taxon>
        <taxon>Colletotrichum graminicola species complex</taxon>
    </lineage>
</organism>
<protein>
    <submittedName>
        <fullName evidence="1">Uncharacterized protein</fullName>
    </submittedName>
</protein>
<proteinExistence type="predicted"/>
<keyword evidence="2" id="KW-1185">Reference proteome</keyword>
<evidence type="ECO:0000313" key="2">
    <source>
        <dbReference type="Proteomes" id="UP001232148"/>
    </source>
</evidence>
<sequence length="292" mass="33207">MSLFAWPAGSDSKQLYRGAFAWSPLEFTHCATLEQRKSRADMTLASFSIMNRGVSFKVVVFSDAPEDNLYMDLGCQMGGVCQRCGTEHAVHISLQHTAGGWVRKSPTECWLVNKPATALGEWEICVRKQVSWERSKDIGKFPPHSFRVSFDLEIGQVTASPQHYWNPVSRSFAGEAFIEDFVATFVVPVPQPVYHRLVLWLVRYLGGRTRVVLSMQPHTDWEIVEGLLPEGENYANRRQDILERYRHETSEAGASIGSRWRVRVINRHGGQQVAYQAFTGPNMLVTVKRVYR</sequence>
<name>A0AAD9HL68_9PEZI</name>
<dbReference type="AlphaFoldDB" id="A0AAD9HL68"/>
<comment type="caution">
    <text evidence="1">The sequence shown here is derived from an EMBL/GenBank/DDBJ whole genome shotgun (WGS) entry which is preliminary data.</text>
</comment>
<gene>
    <name evidence="1" type="ORF">LX32DRAFT_662756</name>
</gene>
<dbReference type="Proteomes" id="UP001232148">
    <property type="component" value="Unassembled WGS sequence"/>
</dbReference>
<evidence type="ECO:0000313" key="1">
    <source>
        <dbReference type="EMBL" id="KAK2030126.1"/>
    </source>
</evidence>
<reference evidence="1" key="1">
    <citation type="submission" date="2021-06" db="EMBL/GenBank/DDBJ databases">
        <title>Comparative genomics, transcriptomics and evolutionary studies reveal genomic signatures of adaptation to plant cell wall in hemibiotrophic fungi.</title>
        <authorList>
            <consortium name="DOE Joint Genome Institute"/>
            <person name="Baroncelli R."/>
            <person name="Diaz J.F."/>
            <person name="Benocci T."/>
            <person name="Peng M."/>
            <person name="Battaglia E."/>
            <person name="Haridas S."/>
            <person name="Andreopoulos W."/>
            <person name="Labutti K."/>
            <person name="Pangilinan J."/>
            <person name="Floch G.L."/>
            <person name="Makela M.R."/>
            <person name="Henrissat B."/>
            <person name="Grigoriev I.V."/>
            <person name="Crouch J.A."/>
            <person name="De Vries R.P."/>
            <person name="Sukno S.A."/>
            <person name="Thon M.R."/>
        </authorList>
    </citation>
    <scope>NUCLEOTIDE SEQUENCE</scope>
    <source>
        <strain evidence="1">MAFF235873</strain>
    </source>
</reference>
<dbReference type="EMBL" id="MU842855">
    <property type="protein sequence ID" value="KAK2030126.1"/>
    <property type="molecule type" value="Genomic_DNA"/>
</dbReference>